<organism evidence="2 3">
    <name type="scientific">Candidatus Cardinium hertigii</name>
    <dbReference type="NCBI Taxonomy" id="247481"/>
    <lineage>
        <taxon>Bacteria</taxon>
        <taxon>Pseudomonadati</taxon>
        <taxon>Bacteroidota</taxon>
        <taxon>Cytophagia</taxon>
        <taxon>Cytophagales</taxon>
        <taxon>Amoebophilaceae</taxon>
        <taxon>Candidatus Cardinium</taxon>
    </lineage>
</organism>
<dbReference type="KEGG" id="cher:DK880_00485"/>
<name>A0A2Z3L856_9BACT</name>
<gene>
    <name evidence="2" type="ORF">DK880_00485</name>
</gene>
<evidence type="ECO:0000313" key="3">
    <source>
        <dbReference type="Proteomes" id="UP000245872"/>
    </source>
</evidence>
<dbReference type="CDD" id="cd00519">
    <property type="entry name" value="Lipase_3"/>
    <property type="match status" value="1"/>
</dbReference>
<dbReference type="InterPro" id="IPR051218">
    <property type="entry name" value="Sec_MonoDiacylglyc_Lipase"/>
</dbReference>
<dbReference type="PANTHER" id="PTHR45856">
    <property type="entry name" value="ALPHA/BETA-HYDROLASES SUPERFAMILY PROTEIN"/>
    <property type="match status" value="1"/>
</dbReference>
<protein>
    <recommendedName>
        <fullName evidence="1">Fungal lipase-type domain-containing protein</fullName>
    </recommendedName>
</protein>
<proteinExistence type="predicted"/>
<evidence type="ECO:0000313" key="2">
    <source>
        <dbReference type="EMBL" id="AWN81808.1"/>
    </source>
</evidence>
<dbReference type="InterPro" id="IPR029058">
    <property type="entry name" value="AB_hydrolase_fold"/>
</dbReference>
<reference evidence="2 3" key="1">
    <citation type="submission" date="2018-05" db="EMBL/GenBank/DDBJ databases">
        <title>Candidatus Cardinium hertigii Genome Assembly.</title>
        <authorList>
            <person name="Showmaker K.C."/>
            <person name="Walden K.O."/>
            <person name="Fields C.J."/>
            <person name="Lambert K.N."/>
            <person name="Hudson M.E."/>
        </authorList>
    </citation>
    <scope>NUCLEOTIDE SEQUENCE [LARGE SCALE GENOMIC DNA]</scope>
    <source>
        <strain evidence="3">cHgTN10</strain>
    </source>
</reference>
<evidence type="ECO:0000259" key="1">
    <source>
        <dbReference type="Pfam" id="PF01764"/>
    </source>
</evidence>
<dbReference type="InterPro" id="IPR002921">
    <property type="entry name" value="Fungal_lipase-type"/>
</dbReference>
<dbReference type="AlphaFoldDB" id="A0A2Z3L856"/>
<dbReference type="Gene3D" id="3.40.50.1820">
    <property type="entry name" value="alpha/beta hydrolase"/>
    <property type="match status" value="1"/>
</dbReference>
<dbReference type="Pfam" id="PF01764">
    <property type="entry name" value="Lipase_3"/>
    <property type="match status" value="1"/>
</dbReference>
<dbReference type="OrthoDB" id="927373at2"/>
<dbReference type="GO" id="GO:0006629">
    <property type="term" value="P:lipid metabolic process"/>
    <property type="evidence" value="ECO:0007669"/>
    <property type="project" value="InterPro"/>
</dbReference>
<dbReference type="PANTHER" id="PTHR45856:SF11">
    <property type="entry name" value="FUNGAL LIPASE-LIKE DOMAIN-CONTAINING PROTEIN"/>
    <property type="match status" value="1"/>
</dbReference>
<accession>A0A2Z3L856</accession>
<dbReference type="SUPFAM" id="SSF53474">
    <property type="entry name" value="alpha/beta-Hydrolases"/>
    <property type="match status" value="1"/>
</dbReference>
<dbReference type="EMBL" id="CP029619">
    <property type="protein sequence ID" value="AWN81808.1"/>
    <property type="molecule type" value="Genomic_DNA"/>
</dbReference>
<dbReference type="Proteomes" id="UP000245872">
    <property type="component" value="Chromosome"/>
</dbReference>
<feature type="domain" description="Fungal lipase-type" evidence="1">
    <location>
        <begin position="18"/>
        <end position="158"/>
    </location>
</feature>
<dbReference type="RefSeq" id="WP_109997232.1">
    <property type="nucleotide sequence ID" value="NZ_CP029619.1"/>
</dbReference>
<keyword evidence="3" id="KW-1185">Reference proteome</keyword>
<sequence length="187" mass="20871">MSPGRIFVLDGTNGKEIVIAYRGTQDRYDWRTNLQAAWQADVDFLSEQDGARTKAPWGYYQAFKDSRASLMNCLRQHVQHYGVSMKDLRVTVTGHSMGGAFAVISVLYLKTEAGIRDVAVVNFGSPKILNTTGSAMCERLIDKHNIIRAVSSDPVPYVISDYDLFYKHVGALQHINNGFSPMHKVNA</sequence>